<dbReference type="SUPFAM" id="SSF47781">
    <property type="entry name" value="RuvA domain 2-like"/>
    <property type="match status" value="1"/>
</dbReference>
<evidence type="ECO:0000256" key="8">
    <source>
        <dbReference type="ARBA" id="ARBA00022833"/>
    </source>
</evidence>
<sequence length="738" mass="78964">MVARRLVGGLAQSSRLHRGDERVRSARRGHRARLVGGDPAPLAGLVAVSDLPSTPDEAAAELERLAAEIARHNRLYHTEDAPEISDAEYDALVRRNAALEAAFPQLVRTDSPSRQVGAAPAAHLAKVAHARPMFSLDNAFDEADVAEFLGRVRRFLALGEDEPVALTAEPKIDGLSCSLRYEGGQLVRALTRGDGQVGEDVTANVRTIADIPVTLPAGAPPVFEVRGEVYMEKAAFAALNARLLAEADDPAKARQFANPRNAAAGSLRQKDAGVTASRPLRFLAWGWGEASDLPGATQTEMVALLRGWAFPVSDLFRSCPGIAEALDQYRRIEQQRADLPFDIDGVVYKLDRLDWQARLGFVGRAPRWAIAHKFPAQRAETTLNAIDIQVGRTGKLTPVARLAPVTVGGVVVTNATLHNADEIARLGVRPGDRVVLQRAGDVIPQIVENLTGGEDRPAFAFPDHCPICGSEAVAEPGEVDVRCTGGLICPAQRLERLKHFVSRGALDVDSLGEERLKLFIEFGWVKEPADLFRLKEHRDELLALKGWKETSVDALLGAIEARRAPDAARLLFGLGIRHVGSVTARDLLGMFVTLPALREAAEAARAGSEEALGRFALIEGVGAAVIGALGDFFHEPHNVTAWDDLLAQVTPPPYRIETRASEVSGLTVVFTGKLETLSRDEAKAQAEALGARVAGSVSAKTGLVVAGANAGSKLKKAADLGVRVIDEATWAEIVAAAG</sequence>
<organism evidence="18 19">
    <name type="scientific">Sphingomonas aracearum</name>
    <dbReference type="NCBI Taxonomy" id="2283317"/>
    <lineage>
        <taxon>Bacteria</taxon>
        <taxon>Pseudomonadati</taxon>
        <taxon>Pseudomonadota</taxon>
        <taxon>Alphaproteobacteria</taxon>
        <taxon>Sphingomonadales</taxon>
        <taxon>Sphingomonadaceae</taxon>
        <taxon>Sphingomonas</taxon>
    </lineage>
</organism>
<dbReference type="InterPro" id="IPR001679">
    <property type="entry name" value="DNA_ligase"/>
</dbReference>
<dbReference type="PANTHER" id="PTHR23389:SF9">
    <property type="entry name" value="DNA LIGASE"/>
    <property type="match status" value="1"/>
</dbReference>
<comment type="caution">
    <text evidence="18">The sequence shown here is derived from an EMBL/GenBank/DDBJ whole genome shotgun (WGS) entry which is preliminary data.</text>
</comment>
<evidence type="ECO:0000256" key="16">
    <source>
        <dbReference type="RuleBase" id="RU000618"/>
    </source>
</evidence>
<evidence type="ECO:0000259" key="17">
    <source>
        <dbReference type="PROSITE" id="PS50172"/>
    </source>
</evidence>
<feature type="binding site" evidence="15">
    <location>
        <begin position="86"/>
        <end position="90"/>
    </location>
    <ligand>
        <name>NAD(+)</name>
        <dbReference type="ChEBI" id="CHEBI:57540"/>
    </ligand>
</feature>
<dbReference type="PANTHER" id="PTHR23389">
    <property type="entry name" value="CHROMOSOME TRANSMISSION FIDELITY FACTOR 18"/>
    <property type="match status" value="1"/>
</dbReference>
<evidence type="ECO:0000256" key="5">
    <source>
        <dbReference type="ARBA" id="ARBA00022705"/>
    </source>
</evidence>
<dbReference type="InterPro" id="IPR001357">
    <property type="entry name" value="BRCT_dom"/>
</dbReference>
<feature type="binding site" evidence="15">
    <location>
        <position position="468"/>
    </location>
    <ligand>
        <name>Zn(2+)</name>
        <dbReference type="ChEBI" id="CHEBI:29105"/>
    </ligand>
</feature>
<dbReference type="EC" id="6.5.1.2" evidence="2 15"/>
<feature type="active site" description="N6-AMP-lysine intermediate" evidence="15">
    <location>
        <position position="171"/>
    </location>
</feature>
<proteinExistence type="inferred from homology"/>
<protein>
    <recommendedName>
        <fullName evidence="3 15">DNA ligase</fullName>
        <ecNumber evidence="2 15">6.5.1.2</ecNumber>
    </recommendedName>
    <alternativeName>
        <fullName evidence="15">Polydeoxyribonucleotide synthase [NAD(+)]</fullName>
    </alternativeName>
</protein>
<feature type="domain" description="BRCT" evidence="17">
    <location>
        <begin position="658"/>
        <end position="730"/>
    </location>
</feature>
<dbReference type="InterPro" id="IPR018239">
    <property type="entry name" value="DNA_ligase_AS"/>
</dbReference>
<evidence type="ECO:0000256" key="10">
    <source>
        <dbReference type="ARBA" id="ARBA00023027"/>
    </source>
</evidence>
<keyword evidence="7 15" id="KW-0227">DNA damage</keyword>
<keyword evidence="9 15" id="KW-0460">Magnesium</keyword>
<feature type="binding site" evidence="15">
    <location>
        <position position="169"/>
    </location>
    <ligand>
        <name>NAD(+)</name>
        <dbReference type="ChEBI" id="CHEBI:57540"/>
    </ligand>
</feature>
<feature type="binding site" evidence="15">
    <location>
        <position position="228"/>
    </location>
    <ligand>
        <name>NAD(+)</name>
        <dbReference type="ChEBI" id="CHEBI:57540"/>
    </ligand>
</feature>
<dbReference type="GO" id="GO:0006260">
    <property type="term" value="P:DNA replication"/>
    <property type="evidence" value="ECO:0007669"/>
    <property type="project" value="UniProtKB-KW"/>
</dbReference>
<dbReference type="OrthoDB" id="9759736at2"/>
<dbReference type="Gene3D" id="3.40.50.10190">
    <property type="entry name" value="BRCT domain"/>
    <property type="match status" value="1"/>
</dbReference>
<evidence type="ECO:0000256" key="2">
    <source>
        <dbReference type="ARBA" id="ARBA00012722"/>
    </source>
</evidence>
<evidence type="ECO:0000256" key="12">
    <source>
        <dbReference type="ARBA" id="ARBA00023211"/>
    </source>
</evidence>
<dbReference type="PROSITE" id="PS01056">
    <property type="entry name" value="DNA_LIGASE_N2"/>
    <property type="match status" value="1"/>
</dbReference>
<dbReference type="InterPro" id="IPR036420">
    <property type="entry name" value="BRCT_dom_sf"/>
</dbReference>
<dbReference type="Pfam" id="PF03119">
    <property type="entry name" value="DNA_ligase_ZBD"/>
    <property type="match status" value="1"/>
</dbReference>
<keyword evidence="10 15" id="KW-0520">NAD</keyword>
<evidence type="ECO:0000256" key="3">
    <source>
        <dbReference type="ARBA" id="ARBA00013308"/>
    </source>
</evidence>
<feature type="binding site" evidence="15">
    <location>
        <position position="192"/>
    </location>
    <ligand>
        <name>NAD(+)</name>
        <dbReference type="ChEBI" id="CHEBI:57540"/>
    </ligand>
</feature>
<dbReference type="SUPFAM" id="SSF50249">
    <property type="entry name" value="Nucleic acid-binding proteins"/>
    <property type="match status" value="1"/>
</dbReference>
<evidence type="ECO:0000256" key="4">
    <source>
        <dbReference type="ARBA" id="ARBA00022598"/>
    </source>
</evidence>
<keyword evidence="5 15" id="KW-0235">DNA replication</keyword>
<reference evidence="18 19" key="1">
    <citation type="submission" date="2018-07" db="EMBL/GenBank/DDBJ databases">
        <title>a novel species of Sphingomonas isolated from the rhizosphere soil of Araceae plant.</title>
        <authorList>
            <person name="Zhiyong W."/>
            <person name="Qinglan Z."/>
            <person name="Zhiwei F."/>
            <person name="Ding X."/>
            <person name="Gejiao W."/>
            <person name="Shixue Z."/>
        </authorList>
    </citation>
    <scope>NUCLEOTIDE SEQUENCE [LARGE SCALE GENOMIC DNA]</scope>
    <source>
        <strain evidence="18 19">WZY 27</strain>
    </source>
</reference>
<dbReference type="SMART" id="SM00292">
    <property type="entry name" value="BRCT"/>
    <property type="match status" value="1"/>
</dbReference>
<evidence type="ECO:0000256" key="14">
    <source>
        <dbReference type="ARBA" id="ARBA00060881"/>
    </source>
</evidence>
<feature type="binding site" evidence="15">
    <location>
        <position position="465"/>
    </location>
    <ligand>
        <name>Zn(2+)</name>
        <dbReference type="ChEBI" id="CHEBI:29105"/>
    </ligand>
</feature>
<evidence type="ECO:0000256" key="9">
    <source>
        <dbReference type="ARBA" id="ARBA00022842"/>
    </source>
</evidence>
<comment type="function">
    <text evidence="1 15">DNA ligase that catalyzes the formation of phosphodiester linkages between 5'-phosphoryl and 3'-hydroxyl groups in double-stranded DNA using NAD as a coenzyme and as the energy source for the reaction. It is essential for DNA replication and repair of damaged DNA.</text>
</comment>
<evidence type="ECO:0000256" key="1">
    <source>
        <dbReference type="ARBA" id="ARBA00004067"/>
    </source>
</evidence>
<dbReference type="GO" id="GO:0003911">
    <property type="term" value="F:DNA ligase (NAD+) activity"/>
    <property type="evidence" value="ECO:0007669"/>
    <property type="project" value="UniProtKB-UniRule"/>
</dbReference>
<dbReference type="SUPFAM" id="SSF52113">
    <property type="entry name" value="BRCT domain"/>
    <property type="match status" value="1"/>
</dbReference>
<dbReference type="Pfam" id="PF01653">
    <property type="entry name" value="DNA_ligase_aden"/>
    <property type="match status" value="1"/>
</dbReference>
<evidence type="ECO:0000256" key="15">
    <source>
        <dbReference type="HAMAP-Rule" id="MF_01588"/>
    </source>
</evidence>
<keyword evidence="12 15" id="KW-0464">Manganese</keyword>
<dbReference type="AlphaFoldDB" id="A0A369VXN3"/>
<comment type="cofactor">
    <cofactor evidence="15">
        <name>Mg(2+)</name>
        <dbReference type="ChEBI" id="CHEBI:18420"/>
    </cofactor>
    <cofactor evidence="15">
        <name>Mn(2+)</name>
        <dbReference type="ChEBI" id="CHEBI:29035"/>
    </cofactor>
</comment>
<dbReference type="PIRSF" id="PIRSF001604">
    <property type="entry name" value="LigA"/>
    <property type="match status" value="1"/>
</dbReference>
<dbReference type="PROSITE" id="PS50172">
    <property type="entry name" value="BRCT"/>
    <property type="match status" value="1"/>
</dbReference>
<dbReference type="Gene3D" id="3.30.470.30">
    <property type="entry name" value="DNA ligase/mRNA capping enzyme"/>
    <property type="match status" value="1"/>
</dbReference>
<dbReference type="FunFam" id="3.30.470.30:FF:000001">
    <property type="entry name" value="DNA ligase"/>
    <property type="match status" value="1"/>
</dbReference>
<dbReference type="Gene3D" id="1.10.150.20">
    <property type="entry name" value="5' to 3' exonuclease, C-terminal subdomain"/>
    <property type="match status" value="2"/>
</dbReference>
<dbReference type="InterPro" id="IPR012340">
    <property type="entry name" value="NA-bd_OB-fold"/>
</dbReference>
<feature type="binding site" evidence="15">
    <location>
        <begin position="135"/>
        <end position="136"/>
    </location>
    <ligand>
        <name>NAD(+)</name>
        <dbReference type="ChEBI" id="CHEBI:57540"/>
    </ligand>
</feature>
<dbReference type="InterPro" id="IPR013839">
    <property type="entry name" value="DNAligase_adenylation"/>
</dbReference>
<dbReference type="Pfam" id="PF12826">
    <property type="entry name" value="HHH_2"/>
    <property type="match status" value="1"/>
</dbReference>
<dbReference type="Gene3D" id="1.10.287.610">
    <property type="entry name" value="Helix hairpin bin"/>
    <property type="match status" value="1"/>
</dbReference>
<evidence type="ECO:0000313" key="18">
    <source>
        <dbReference type="EMBL" id="RDE07144.1"/>
    </source>
</evidence>
<dbReference type="Gene3D" id="6.20.10.30">
    <property type="match status" value="1"/>
</dbReference>
<dbReference type="GO" id="GO:0005829">
    <property type="term" value="C:cytosol"/>
    <property type="evidence" value="ECO:0007669"/>
    <property type="project" value="TreeGrafter"/>
</dbReference>
<dbReference type="GO" id="GO:0046872">
    <property type="term" value="F:metal ion binding"/>
    <property type="evidence" value="ECO:0007669"/>
    <property type="project" value="UniProtKB-KW"/>
</dbReference>
<dbReference type="NCBIfam" id="NF005932">
    <property type="entry name" value="PRK07956.1"/>
    <property type="match status" value="1"/>
</dbReference>
<dbReference type="InterPro" id="IPR013840">
    <property type="entry name" value="DNAligase_N"/>
</dbReference>
<dbReference type="SUPFAM" id="SSF56091">
    <property type="entry name" value="DNA ligase/mRNA capping enzyme, catalytic domain"/>
    <property type="match status" value="1"/>
</dbReference>
<dbReference type="HAMAP" id="MF_01588">
    <property type="entry name" value="DNA_ligase_A"/>
    <property type="match status" value="1"/>
</dbReference>
<keyword evidence="8 15" id="KW-0862">Zinc</keyword>
<comment type="catalytic activity">
    <reaction evidence="13 15 16">
        <text>NAD(+) + (deoxyribonucleotide)n-3'-hydroxyl + 5'-phospho-(deoxyribonucleotide)m = (deoxyribonucleotide)n+m + AMP + beta-nicotinamide D-nucleotide.</text>
        <dbReference type="EC" id="6.5.1.2"/>
    </reaction>
</comment>
<dbReference type="CDD" id="cd17748">
    <property type="entry name" value="BRCT_DNA_ligase_like"/>
    <property type="match status" value="1"/>
</dbReference>
<dbReference type="SMART" id="SM00532">
    <property type="entry name" value="LIGANc"/>
    <property type="match status" value="1"/>
</dbReference>
<feature type="binding site" evidence="15">
    <location>
        <position position="489"/>
    </location>
    <ligand>
        <name>Zn(2+)</name>
        <dbReference type="ChEBI" id="CHEBI:29105"/>
    </ligand>
</feature>
<accession>A0A369VXN3</accession>
<dbReference type="InterPro" id="IPR033136">
    <property type="entry name" value="DNA_ligase_CS"/>
</dbReference>
<name>A0A369VXN3_9SPHN</name>
<keyword evidence="19" id="KW-1185">Reference proteome</keyword>
<dbReference type="InterPro" id="IPR004149">
    <property type="entry name" value="Znf_DNAligase_C4"/>
</dbReference>
<evidence type="ECO:0000256" key="13">
    <source>
        <dbReference type="ARBA" id="ARBA00034005"/>
    </source>
</evidence>
<dbReference type="PROSITE" id="PS01055">
    <property type="entry name" value="DNA_LIGASE_N1"/>
    <property type="match status" value="1"/>
</dbReference>
<feature type="binding site" evidence="15">
    <location>
        <position position="373"/>
    </location>
    <ligand>
        <name>NAD(+)</name>
        <dbReference type="ChEBI" id="CHEBI:57540"/>
    </ligand>
</feature>
<keyword evidence="6 15" id="KW-0479">Metal-binding</keyword>
<dbReference type="InterPro" id="IPR004150">
    <property type="entry name" value="NAD_DNA_ligase_OB"/>
</dbReference>
<dbReference type="NCBIfam" id="TIGR00575">
    <property type="entry name" value="dnlj"/>
    <property type="match status" value="1"/>
</dbReference>
<evidence type="ECO:0000256" key="6">
    <source>
        <dbReference type="ARBA" id="ARBA00022723"/>
    </source>
</evidence>
<comment type="caution">
    <text evidence="15">Lacks conserved residue(s) required for the propagation of feature annotation.</text>
</comment>
<dbReference type="Gene3D" id="2.40.50.140">
    <property type="entry name" value="Nucleic acid-binding proteins"/>
    <property type="match status" value="1"/>
</dbReference>
<dbReference type="InterPro" id="IPR041663">
    <property type="entry name" value="DisA/LigA_HHH"/>
</dbReference>
<evidence type="ECO:0000256" key="11">
    <source>
        <dbReference type="ARBA" id="ARBA00023204"/>
    </source>
</evidence>
<gene>
    <name evidence="15" type="primary">ligA</name>
    <name evidence="18" type="ORF">DVW87_05725</name>
</gene>
<evidence type="ECO:0000256" key="7">
    <source>
        <dbReference type="ARBA" id="ARBA00022763"/>
    </source>
</evidence>
<dbReference type="Pfam" id="PF03120">
    <property type="entry name" value="OB_DNA_ligase"/>
    <property type="match status" value="1"/>
</dbReference>
<evidence type="ECO:0000313" key="19">
    <source>
        <dbReference type="Proteomes" id="UP000253918"/>
    </source>
</evidence>
<keyword evidence="11 15" id="KW-0234">DNA repair</keyword>
<dbReference type="GO" id="GO:0006281">
    <property type="term" value="P:DNA repair"/>
    <property type="evidence" value="ECO:0007669"/>
    <property type="project" value="UniProtKB-KW"/>
</dbReference>
<keyword evidence="4 15" id="KW-0436">Ligase</keyword>
<dbReference type="InterPro" id="IPR010994">
    <property type="entry name" value="RuvA_2-like"/>
</dbReference>
<dbReference type="EMBL" id="QQNB01000001">
    <property type="protein sequence ID" value="RDE07144.1"/>
    <property type="molecule type" value="Genomic_DNA"/>
</dbReference>
<dbReference type="Pfam" id="PF00533">
    <property type="entry name" value="BRCT"/>
    <property type="match status" value="1"/>
</dbReference>
<dbReference type="Proteomes" id="UP000253918">
    <property type="component" value="Unassembled WGS sequence"/>
</dbReference>
<comment type="similarity">
    <text evidence="14 15">Belongs to the NAD-dependent DNA ligase family. LigA subfamily.</text>
</comment>
<dbReference type="CDD" id="cd00114">
    <property type="entry name" value="LIGANc"/>
    <property type="match status" value="1"/>
</dbReference>
<feature type="binding site" evidence="15">
    <location>
        <position position="349"/>
    </location>
    <ligand>
        <name>NAD(+)</name>
        <dbReference type="ChEBI" id="CHEBI:57540"/>
    </ligand>
</feature>
<dbReference type="FunFam" id="2.40.50.140:FF:000012">
    <property type="entry name" value="DNA ligase"/>
    <property type="match status" value="1"/>
</dbReference>